<evidence type="ECO:0000313" key="3">
    <source>
        <dbReference type="Proteomes" id="UP000244069"/>
    </source>
</evidence>
<keyword evidence="3" id="KW-1185">Reference proteome</keyword>
<reference evidence="2 3" key="1">
    <citation type="submission" date="2018-04" db="EMBL/GenBank/DDBJ databases">
        <title>Genomic Encyclopedia of Archaeal and Bacterial Type Strains, Phase II (KMG-II): from individual species to whole genera.</title>
        <authorList>
            <person name="Goeker M."/>
        </authorList>
    </citation>
    <scope>NUCLEOTIDE SEQUENCE [LARGE SCALE GENOMIC DNA]</scope>
    <source>
        <strain evidence="2 3">DSM 29329</strain>
    </source>
</reference>
<name>A0A2T6AZM0_9RHOB</name>
<dbReference type="AlphaFoldDB" id="A0A2T6AZM0"/>
<dbReference type="Gene3D" id="1.40.20.10">
    <property type="entry name" value="CHAD domain"/>
    <property type="match status" value="1"/>
</dbReference>
<feature type="domain" description="CHAD" evidence="1">
    <location>
        <begin position="9"/>
        <end position="291"/>
    </location>
</feature>
<dbReference type="PANTHER" id="PTHR39339:SF1">
    <property type="entry name" value="CHAD DOMAIN-CONTAINING PROTEIN"/>
    <property type="match status" value="1"/>
</dbReference>
<dbReference type="PANTHER" id="PTHR39339">
    <property type="entry name" value="SLR1444 PROTEIN"/>
    <property type="match status" value="1"/>
</dbReference>
<dbReference type="InterPro" id="IPR038186">
    <property type="entry name" value="CHAD_dom_sf"/>
</dbReference>
<dbReference type="OrthoDB" id="9810907at2"/>
<evidence type="ECO:0000259" key="1">
    <source>
        <dbReference type="PROSITE" id="PS51708"/>
    </source>
</evidence>
<dbReference type="Pfam" id="PF05235">
    <property type="entry name" value="CHAD"/>
    <property type="match status" value="1"/>
</dbReference>
<accession>A0A2T6AZM0</accession>
<comment type="caution">
    <text evidence="2">The sequence shown here is derived from an EMBL/GenBank/DDBJ whole genome shotgun (WGS) entry which is preliminary data.</text>
</comment>
<proteinExistence type="predicted"/>
<dbReference type="RefSeq" id="WP_107975515.1">
    <property type="nucleotide sequence ID" value="NZ_BMEZ01000007.1"/>
</dbReference>
<dbReference type="EMBL" id="QBKN01000007">
    <property type="protein sequence ID" value="PTX49256.1"/>
    <property type="molecule type" value="Genomic_DNA"/>
</dbReference>
<organism evidence="2 3">
    <name type="scientific">Allosediminivita pacifica</name>
    <dbReference type="NCBI Taxonomy" id="1267769"/>
    <lineage>
        <taxon>Bacteria</taxon>
        <taxon>Pseudomonadati</taxon>
        <taxon>Pseudomonadota</taxon>
        <taxon>Alphaproteobacteria</taxon>
        <taxon>Rhodobacterales</taxon>
        <taxon>Paracoccaceae</taxon>
        <taxon>Allosediminivita</taxon>
    </lineage>
</organism>
<dbReference type="PROSITE" id="PS51708">
    <property type="entry name" value="CHAD"/>
    <property type="match status" value="1"/>
</dbReference>
<evidence type="ECO:0000313" key="2">
    <source>
        <dbReference type="EMBL" id="PTX49256.1"/>
    </source>
</evidence>
<protein>
    <submittedName>
        <fullName evidence="2">CHAD domain-containing protein</fullName>
    </submittedName>
</protein>
<dbReference type="InterPro" id="IPR007899">
    <property type="entry name" value="CHAD_dom"/>
</dbReference>
<gene>
    <name evidence="2" type="ORF">C8N44_10796</name>
</gene>
<dbReference type="Proteomes" id="UP000244069">
    <property type="component" value="Unassembled WGS sequence"/>
</dbReference>
<sequence length="297" mass="33302">MAYQIKASDPDLGAALRRIADSQLRGAIAATRNQENPAVGIHEARKHCKKLRGLLRLVRTGFSDHAEENTAIRDAARLSANLRDTTVLLETHDALMAAPGVARVDFAQVRGALTRARDEAFRADDVPGTLADQRAALEAILERSAHWKVKGKAADVIGDGVARGWKRAAGTMPDRPGGTDPEKIHEWRKRAKDHWYQARLLRGIWPDPMKVHAEQCDRLTGLLGDHHDLAVYEDFLDSDRAPGIEAERMTELRRIVSTRQDALEREAWSLGARLFAPPVKALPKRWQRHWTLWRKGV</sequence>
<dbReference type="SMART" id="SM00880">
    <property type="entry name" value="CHAD"/>
    <property type="match status" value="1"/>
</dbReference>